<sequence>MLAGENAFSVSAYAENKDIAAKLVGFLSTDLQLMEEYAKGGAIGASKFAPVPADDPLLRDAMAQIANATFIQNFIDQTLAPELANMHKDTVQALFGGTMTAVQAAQTMQKTADGLK</sequence>
<gene>
    <name evidence="1" type="ORF">SDC9_92190</name>
</gene>
<comment type="caution">
    <text evidence="1">The sequence shown here is derived from an EMBL/GenBank/DDBJ whole genome shotgun (WGS) entry which is preliminary data.</text>
</comment>
<protein>
    <submittedName>
        <fullName evidence="1">Uncharacterized protein</fullName>
    </submittedName>
</protein>
<evidence type="ECO:0000313" key="1">
    <source>
        <dbReference type="EMBL" id="MPM45503.1"/>
    </source>
</evidence>
<reference evidence="1" key="1">
    <citation type="submission" date="2019-08" db="EMBL/GenBank/DDBJ databases">
        <authorList>
            <person name="Kucharzyk K."/>
            <person name="Murdoch R.W."/>
            <person name="Higgins S."/>
            <person name="Loffler F."/>
        </authorList>
    </citation>
    <scope>NUCLEOTIDE SEQUENCE</scope>
</reference>
<dbReference type="SUPFAM" id="SSF53850">
    <property type="entry name" value="Periplasmic binding protein-like II"/>
    <property type="match status" value="1"/>
</dbReference>
<organism evidence="1">
    <name type="scientific">bioreactor metagenome</name>
    <dbReference type="NCBI Taxonomy" id="1076179"/>
    <lineage>
        <taxon>unclassified sequences</taxon>
        <taxon>metagenomes</taxon>
        <taxon>ecological metagenomes</taxon>
    </lineage>
</organism>
<dbReference type="EMBL" id="VSSQ01010898">
    <property type="protein sequence ID" value="MPM45503.1"/>
    <property type="molecule type" value="Genomic_DNA"/>
</dbReference>
<proteinExistence type="predicted"/>
<name>A0A645A3S1_9ZZZZ</name>
<dbReference type="Gene3D" id="3.40.190.10">
    <property type="entry name" value="Periplasmic binding protein-like II"/>
    <property type="match status" value="2"/>
</dbReference>
<accession>A0A645A3S1</accession>
<dbReference type="AlphaFoldDB" id="A0A645A3S1"/>